<sequence>MPAPERGPLARLRSAVRFGYGRTQGALPAHTSGPEARAPAPALLTLQYQPILSDRFKNHQNCARVCRRAGLLYWRRTGGTDMAGVRLAALVRKLRRDAVFDSGGDSDADLLARFASARDELAFELLVWRHGAMVLAACRRALGHTEDAEDAFQATFLVLARKAHAVRRGTAVPAWLHRVAVRIAHRLAAGRRPTTTLATEPAARATPDAAELHELRGMLDAEIDRLSEPYRRAFVLCYLEGLSNADAARELGCPVGTIESRLTAARRTLRTRLVRRLPLPAGALAALGFLPTLSATAVAEVKRAAAVAATRGLRAAIGIAREPAVRLAERAMIMTKLQKWVVGTMSLALFGLAVGIGWAGPDAEPPEPPKVVTAHPVSAPPDTKVQLDSAPPPKPVEPKPKDTWPLAWRRTLDGYGHLIGVTPDGKSLLMRHDRGVNLIPLTEKNARTFSSANNVSGAALSADGKFVATAEGINGVKIRDRMSGRVVEALWPSGDLPAQQVAFTPDGAKLVVLCWRRSAPSRFGAAGAPPAKSKAARTETVRLSVWDMATLKELTQPAHEETFDDSQELRYVLSRYGRFALRTQAVFEKTGTDTQFKARQFTVIDTVSGAAAKPLELPHYVSQAAFPDALSPDGKIIAALNTDGSRLQFFNSDTGRERFKVSALRRPVKAVAFSPNGKFVAAATGVDSSSGRGDAIAAPSEVVIWETATGKEVARLIDKDSIRDYTALTFSPNGSFLAAQSKDDFISIWGQLPAAEPAPEARKPSQPPAKSSPTAPDRFQALMSGLGAEGVTDARRVEVLFLAALGRFPTDVEARTLAAQLARSSDKAAALRELLGTLTETAEFRAHAAELQRMVK</sequence>
<dbReference type="GO" id="GO:0016987">
    <property type="term" value="F:sigma factor activity"/>
    <property type="evidence" value="ECO:0007669"/>
    <property type="project" value="UniProtKB-KW"/>
</dbReference>
<evidence type="ECO:0000256" key="2">
    <source>
        <dbReference type="ARBA" id="ARBA00023015"/>
    </source>
</evidence>
<dbReference type="AlphaFoldDB" id="A0A2Z3GUQ8"/>
<evidence type="ECO:0000256" key="1">
    <source>
        <dbReference type="ARBA" id="ARBA00010641"/>
    </source>
</evidence>
<dbReference type="InterPro" id="IPR013324">
    <property type="entry name" value="RNA_pol_sigma_r3/r4-like"/>
</dbReference>
<feature type="repeat" description="WD" evidence="6">
    <location>
        <begin position="726"/>
        <end position="749"/>
    </location>
</feature>
<evidence type="ECO:0000256" key="4">
    <source>
        <dbReference type="ARBA" id="ARBA00023125"/>
    </source>
</evidence>
<feature type="domain" description="RNA polymerase sigma factor 70 region 4 type 2" evidence="10">
    <location>
        <begin position="218"/>
        <end position="269"/>
    </location>
</feature>
<evidence type="ECO:0000256" key="5">
    <source>
        <dbReference type="ARBA" id="ARBA00023163"/>
    </source>
</evidence>
<dbReference type="InterPro" id="IPR013325">
    <property type="entry name" value="RNA_pol_sigma_r2"/>
</dbReference>
<keyword evidence="2" id="KW-0805">Transcription regulation</keyword>
<keyword evidence="12" id="KW-1185">Reference proteome</keyword>
<dbReference type="Proteomes" id="UP000245802">
    <property type="component" value="Chromosome"/>
</dbReference>
<feature type="region of interest" description="Disordered" evidence="7">
    <location>
        <begin position="756"/>
        <end position="777"/>
    </location>
</feature>
<dbReference type="SUPFAM" id="SSF88659">
    <property type="entry name" value="Sigma3 and sigma4 domains of RNA polymerase sigma factors"/>
    <property type="match status" value="1"/>
</dbReference>
<feature type="domain" description="RNA polymerase sigma-70 region 2" evidence="9">
    <location>
        <begin position="127"/>
        <end position="187"/>
    </location>
</feature>
<evidence type="ECO:0000256" key="6">
    <source>
        <dbReference type="PROSITE-ProRule" id="PRU00221"/>
    </source>
</evidence>
<feature type="region of interest" description="Disordered" evidence="7">
    <location>
        <begin position="365"/>
        <end position="402"/>
    </location>
</feature>
<gene>
    <name evidence="11" type="ORF">C1280_10960</name>
</gene>
<dbReference type="SMART" id="SM00320">
    <property type="entry name" value="WD40"/>
    <property type="match status" value="3"/>
</dbReference>
<dbReference type="InterPro" id="IPR015943">
    <property type="entry name" value="WD40/YVTN_repeat-like_dom_sf"/>
</dbReference>
<dbReference type="InterPro" id="IPR007627">
    <property type="entry name" value="RNA_pol_sigma70_r2"/>
</dbReference>
<dbReference type="Pfam" id="PF08281">
    <property type="entry name" value="Sigma70_r4_2"/>
    <property type="match status" value="1"/>
</dbReference>
<evidence type="ECO:0008006" key="13">
    <source>
        <dbReference type="Google" id="ProtNLM"/>
    </source>
</evidence>
<dbReference type="SUPFAM" id="SSF88946">
    <property type="entry name" value="Sigma2 domain of RNA polymerase sigma factors"/>
    <property type="match status" value="1"/>
</dbReference>
<keyword evidence="8" id="KW-0812">Transmembrane</keyword>
<evidence type="ECO:0000313" key="12">
    <source>
        <dbReference type="Proteomes" id="UP000245802"/>
    </source>
</evidence>
<evidence type="ECO:0000313" key="11">
    <source>
        <dbReference type="EMBL" id="AWM37483.1"/>
    </source>
</evidence>
<dbReference type="NCBIfam" id="TIGR02937">
    <property type="entry name" value="sigma70-ECF"/>
    <property type="match status" value="1"/>
</dbReference>
<evidence type="ECO:0000259" key="9">
    <source>
        <dbReference type="Pfam" id="PF04542"/>
    </source>
</evidence>
<dbReference type="PANTHER" id="PTHR43133:SF8">
    <property type="entry name" value="RNA POLYMERASE SIGMA FACTOR HI_1459-RELATED"/>
    <property type="match status" value="1"/>
</dbReference>
<organism evidence="11 12">
    <name type="scientific">Gemmata obscuriglobus</name>
    <dbReference type="NCBI Taxonomy" id="114"/>
    <lineage>
        <taxon>Bacteria</taxon>
        <taxon>Pseudomonadati</taxon>
        <taxon>Planctomycetota</taxon>
        <taxon>Planctomycetia</taxon>
        <taxon>Gemmatales</taxon>
        <taxon>Gemmataceae</taxon>
        <taxon>Gemmata</taxon>
    </lineage>
</organism>
<keyword evidence="4" id="KW-0238">DNA-binding</keyword>
<name>A0A2Z3GUQ8_9BACT</name>
<keyword evidence="3" id="KW-0731">Sigma factor</keyword>
<feature type="transmembrane region" description="Helical" evidence="8">
    <location>
        <begin position="340"/>
        <end position="360"/>
    </location>
</feature>
<evidence type="ECO:0000256" key="8">
    <source>
        <dbReference type="SAM" id="Phobius"/>
    </source>
</evidence>
<dbReference type="GO" id="GO:0006352">
    <property type="term" value="P:DNA-templated transcription initiation"/>
    <property type="evidence" value="ECO:0007669"/>
    <property type="project" value="InterPro"/>
</dbReference>
<dbReference type="Gene3D" id="1.10.10.10">
    <property type="entry name" value="Winged helix-like DNA-binding domain superfamily/Winged helix DNA-binding domain"/>
    <property type="match status" value="1"/>
</dbReference>
<dbReference type="InterPro" id="IPR011044">
    <property type="entry name" value="Quino_amine_DH_bsu"/>
</dbReference>
<keyword evidence="8" id="KW-1133">Transmembrane helix</keyword>
<dbReference type="Pfam" id="PF00400">
    <property type="entry name" value="WD40"/>
    <property type="match status" value="1"/>
</dbReference>
<dbReference type="Pfam" id="PF04542">
    <property type="entry name" value="Sigma70_r2"/>
    <property type="match status" value="1"/>
</dbReference>
<keyword evidence="5" id="KW-0804">Transcription</keyword>
<dbReference type="InterPro" id="IPR013249">
    <property type="entry name" value="RNA_pol_sigma70_r4_t2"/>
</dbReference>
<dbReference type="KEGG" id="gog:C1280_10960"/>
<dbReference type="PANTHER" id="PTHR43133">
    <property type="entry name" value="RNA POLYMERASE ECF-TYPE SIGMA FACTO"/>
    <property type="match status" value="1"/>
</dbReference>
<keyword evidence="8" id="KW-0472">Membrane</keyword>
<dbReference type="Gene3D" id="1.10.1740.10">
    <property type="match status" value="1"/>
</dbReference>
<comment type="similarity">
    <text evidence="1">Belongs to the sigma-70 factor family. ECF subfamily.</text>
</comment>
<dbReference type="InterPro" id="IPR001680">
    <property type="entry name" value="WD40_rpt"/>
</dbReference>
<accession>A0A2Z3GUQ8</accession>
<dbReference type="EMBL" id="CP025958">
    <property type="protein sequence ID" value="AWM37483.1"/>
    <property type="molecule type" value="Genomic_DNA"/>
</dbReference>
<protein>
    <recommendedName>
        <fullName evidence="13">Sigma-70 family RNA polymerase sigma factor</fullName>
    </recommendedName>
</protein>
<reference evidence="11 12" key="1">
    <citation type="submission" date="2018-01" db="EMBL/GenBank/DDBJ databases">
        <title>G. obscuriglobus.</title>
        <authorList>
            <person name="Franke J."/>
            <person name="Blomberg W."/>
            <person name="Selmecki A."/>
        </authorList>
    </citation>
    <scope>NUCLEOTIDE SEQUENCE [LARGE SCALE GENOMIC DNA]</scope>
    <source>
        <strain evidence="11 12">DSM 5831</strain>
    </source>
</reference>
<dbReference type="Gene3D" id="2.130.10.10">
    <property type="entry name" value="YVTN repeat-like/Quinoprotein amine dehydrogenase"/>
    <property type="match status" value="2"/>
</dbReference>
<dbReference type="GO" id="GO:0003677">
    <property type="term" value="F:DNA binding"/>
    <property type="evidence" value="ECO:0007669"/>
    <property type="project" value="UniProtKB-KW"/>
</dbReference>
<dbReference type="SUPFAM" id="SSF50969">
    <property type="entry name" value="YVTN repeat-like/Quinoprotein amine dehydrogenase"/>
    <property type="match status" value="1"/>
</dbReference>
<keyword evidence="6" id="KW-0853">WD repeat</keyword>
<dbReference type="OrthoDB" id="291047at2"/>
<dbReference type="InterPro" id="IPR014284">
    <property type="entry name" value="RNA_pol_sigma-70_dom"/>
</dbReference>
<dbReference type="PROSITE" id="PS50082">
    <property type="entry name" value="WD_REPEATS_2"/>
    <property type="match status" value="1"/>
</dbReference>
<dbReference type="GO" id="GO:0005829">
    <property type="term" value="C:cytosol"/>
    <property type="evidence" value="ECO:0007669"/>
    <property type="project" value="UniProtKB-ARBA"/>
</dbReference>
<dbReference type="InterPro" id="IPR039425">
    <property type="entry name" value="RNA_pol_sigma-70-like"/>
</dbReference>
<dbReference type="InterPro" id="IPR036388">
    <property type="entry name" value="WH-like_DNA-bd_sf"/>
</dbReference>
<evidence type="ECO:0000259" key="10">
    <source>
        <dbReference type="Pfam" id="PF08281"/>
    </source>
</evidence>
<evidence type="ECO:0000256" key="7">
    <source>
        <dbReference type="SAM" id="MobiDB-lite"/>
    </source>
</evidence>
<proteinExistence type="inferred from homology"/>
<evidence type="ECO:0000256" key="3">
    <source>
        <dbReference type="ARBA" id="ARBA00023082"/>
    </source>
</evidence>